<accession>C4FII8</accession>
<proteinExistence type="predicted"/>
<gene>
    <name evidence="1" type="ORF">SULYE_0373</name>
</gene>
<dbReference type="PANTHER" id="PTHR35399:SF2">
    <property type="entry name" value="DUF839 DOMAIN-CONTAINING PROTEIN"/>
    <property type="match status" value="1"/>
</dbReference>
<dbReference type="InterPro" id="IPR008557">
    <property type="entry name" value="PhoX"/>
</dbReference>
<keyword evidence="2" id="KW-1185">Reference proteome</keyword>
<dbReference type="OrthoDB" id="9801383at2"/>
<dbReference type="Pfam" id="PF05787">
    <property type="entry name" value="PhoX"/>
    <property type="match status" value="1"/>
</dbReference>
<evidence type="ECO:0000313" key="2">
    <source>
        <dbReference type="Proteomes" id="UP000005540"/>
    </source>
</evidence>
<dbReference type="AlphaFoldDB" id="C4FII8"/>
<evidence type="ECO:0000313" key="1">
    <source>
        <dbReference type="EMBL" id="EEP61122.1"/>
    </source>
</evidence>
<dbReference type="PANTHER" id="PTHR35399">
    <property type="entry name" value="SLR8030 PROTEIN"/>
    <property type="match status" value="1"/>
</dbReference>
<reference evidence="1 2" key="1">
    <citation type="submission" date="2009-04" db="EMBL/GenBank/DDBJ databases">
        <authorList>
            <person name="Reysenbach A.-L."/>
            <person name="Heidelberg J.F."/>
            <person name="Nelson W.C."/>
        </authorList>
    </citation>
    <scope>NUCLEOTIDE SEQUENCE [LARGE SCALE GENOMIC DNA]</scope>
    <source>
        <strain evidence="1 2">SS-5</strain>
    </source>
</reference>
<comment type="caution">
    <text evidence="1">The sequence shown here is derived from an EMBL/GenBank/DDBJ whole genome shotgun (WGS) entry which is preliminary data.</text>
</comment>
<dbReference type="RefSeq" id="WP_007545886.1">
    <property type="nucleotide sequence ID" value="NZ_ABZS01000023.1"/>
</dbReference>
<sequence length="642" mass="73876">MENYFGDILEKAISRRDLFKIGGILGLSGLFNIGYSKNIQTSVKNYKNLSFRTIYPDTKDEITIPEGYEWKILIKWGDPLDNNDGINYQNVFEKASNHDVERQKYCFGYNNDFVGFFNFKDKTLLVVNHEYTNPEIMFKDYFLRNQPTKEEVDFMIQAHGLSIVEIKKNKDGFFEYVKGYKFNRRITAETKALISGPAKGHKLLQTSYDPNGEFVYGTIANCSAGKTPWGTVLSCEENFHSYFGGDLENIEPEKMTDYKVVEIHQRYGVPDIKYHDYYGFYKYYDRFNVEKEPNEANRFGWVVEVDPLNPNRPPIKRTALGRFKHEAANTAIGKDGRVAVYMGDDERYEYLYKFVTKNKFDPNDREKNFNLLDEGTLYVAVFNDDFTGQWVEIASAYLENGKYIIKPNPKLPNIFQEDPVLCFIYTRKAADLLNATKMDRPEDVEYNYITKSVFAVMTYNEKRKASETNAANPRPENTMGHIIEIIEENHNPTSTKFNWRIALMCGDPKASSYNNKLFIYGQLAKSDVPPISAPDNIAIDKVGNVWIATDGNPGLDRLKSNDGVYVLNPFTKELKMFLSGVPNCEICGPEFSDDYKIFFCAIQHPGEGDLNATKWPYLNDNCPIPRPAVIQVKRKDGLEVYL</sequence>
<dbReference type="EMBL" id="ABZS01000023">
    <property type="protein sequence ID" value="EEP61122.1"/>
    <property type="molecule type" value="Genomic_DNA"/>
</dbReference>
<name>C4FII8_9AQUI</name>
<protein>
    <submittedName>
        <fullName evidence="1">Twin-arginine translocation pathway signal</fullName>
    </submittedName>
</protein>
<dbReference type="SUPFAM" id="SSF63829">
    <property type="entry name" value="Calcium-dependent phosphotriesterase"/>
    <property type="match status" value="1"/>
</dbReference>
<dbReference type="Proteomes" id="UP000005540">
    <property type="component" value="Unassembled WGS sequence"/>
</dbReference>
<organism evidence="1 2">
    <name type="scientific">Sulfurihydrogenibium yellowstonense SS-5</name>
    <dbReference type="NCBI Taxonomy" id="432331"/>
    <lineage>
        <taxon>Bacteria</taxon>
        <taxon>Pseudomonadati</taxon>
        <taxon>Aquificota</taxon>
        <taxon>Aquificia</taxon>
        <taxon>Aquificales</taxon>
        <taxon>Hydrogenothermaceae</taxon>
        <taxon>Sulfurihydrogenibium</taxon>
    </lineage>
</organism>